<feature type="signal peptide" evidence="1">
    <location>
        <begin position="1"/>
        <end position="22"/>
    </location>
</feature>
<evidence type="ECO:0000313" key="3">
    <source>
        <dbReference type="EMBL" id="GGH06806.1"/>
    </source>
</evidence>
<sequence>MKGTVMRLAATCVSLMMLGVAACSPEPEETDLSSLEITAIDAPYSAEADAHGELDAAYERAAERGTRVLVKFGGNWCPDCRIFAGMLELEPVREYADAHYEIVAVDVGRYERNMDVVARFGMDGLEGVPTVIITTADGEIINTGTSAEWRTARERNAQDVLDYLTRYAEAPVPANADRAIISRP</sequence>
<dbReference type="InterPro" id="IPR036249">
    <property type="entry name" value="Thioredoxin-like_sf"/>
</dbReference>
<proteinExistence type="predicted"/>
<evidence type="ECO:0000259" key="2">
    <source>
        <dbReference type="PROSITE" id="PS51352"/>
    </source>
</evidence>
<dbReference type="Proteomes" id="UP000648722">
    <property type="component" value="Unassembled WGS sequence"/>
</dbReference>
<comment type="caution">
    <text evidence="3">The sequence shown here is derived from an EMBL/GenBank/DDBJ whole genome shotgun (WGS) entry which is preliminary data.</text>
</comment>
<dbReference type="PROSITE" id="PS51257">
    <property type="entry name" value="PROKAR_LIPOPROTEIN"/>
    <property type="match status" value="1"/>
</dbReference>
<dbReference type="Pfam" id="PF13899">
    <property type="entry name" value="Thioredoxin_7"/>
    <property type="match status" value="1"/>
</dbReference>
<reference evidence="4" key="1">
    <citation type="journal article" date="2019" name="Int. J. Syst. Evol. Microbiol.">
        <title>The Global Catalogue of Microorganisms (GCM) 10K type strain sequencing project: providing services to taxonomists for standard genome sequencing and annotation.</title>
        <authorList>
            <consortium name="The Broad Institute Genomics Platform"/>
            <consortium name="The Broad Institute Genome Sequencing Center for Infectious Disease"/>
            <person name="Wu L."/>
            <person name="Ma J."/>
        </authorList>
    </citation>
    <scope>NUCLEOTIDE SEQUENCE [LARGE SCALE GENOMIC DNA]</scope>
    <source>
        <strain evidence="4">CGMCC 1.12766</strain>
    </source>
</reference>
<dbReference type="PROSITE" id="PS51352">
    <property type="entry name" value="THIOREDOXIN_2"/>
    <property type="match status" value="1"/>
</dbReference>
<evidence type="ECO:0000256" key="1">
    <source>
        <dbReference type="SAM" id="SignalP"/>
    </source>
</evidence>
<dbReference type="RefSeq" id="WP_188452867.1">
    <property type="nucleotide sequence ID" value="NZ_BMFS01000013.1"/>
</dbReference>
<dbReference type="EMBL" id="BMFS01000013">
    <property type="protein sequence ID" value="GGH06806.1"/>
    <property type="molecule type" value="Genomic_DNA"/>
</dbReference>
<organism evidence="3 4">
    <name type="scientific">Glycocaulis albus</name>
    <dbReference type="NCBI Taxonomy" id="1382801"/>
    <lineage>
        <taxon>Bacteria</taxon>
        <taxon>Pseudomonadati</taxon>
        <taxon>Pseudomonadota</taxon>
        <taxon>Alphaproteobacteria</taxon>
        <taxon>Maricaulales</taxon>
        <taxon>Maricaulaceae</taxon>
        <taxon>Glycocaulis</taxon>
    </lineage>
</organism>
<feature type="domain" description="Thioredoxin" evidence="2">
    <location>
        <begin position="35"/>
        <end position="169"/>
    </location>
</feature>
<feature type="chain" id="PRO_5047045068" description="Thioredoxin domain-containing protein" evidence="1">
    <location>
        <begin position="23"/>
        <end position="184"/>
    </location>
</feature>
<evidence type="ECO:0000313" key="4">
    <source>
        <dbReference type="Proteomes" id="UP000648722"/>
    </source>
</evidence>
<keyword evidence="1" id="KW-0732">Signal</keyword>
<gene>
    <name evidence="3" type="ORF">GCM10007420_24290</name>
</gene>
<dbReference type="SUPFAM" id="SSF52833">
    <property type="entry name" value="Thioredoxin-like"/>
    <property type="match status" value="1"/>
</dbReference>
<dbReference type="Gene3D" id="3.40.30.10">
    <property type="entry name" value="Glutaredoxin"/>
    <property type="match status" value="1"/>
</dbReference>
<protein>
    <recommendedName>
        <fullName evidence="2">Thioredoxin domain-containing protein</fullName>
    </recommendedName>
</protein>
<keyword evidence="4" id="KW-1185">Reference proteome</keyword>
<accession>A0ABQ1XYQ8</accession>
<dbReference type="CDD" id="cd02947">
    <property type="entry name" value="TRX_family"/>
    <property type="match status" value="1"/>
</dbReference>
<name>A0ABQ1XYQ8_9PROT</name>
<dbReference type="InterPro" id="IPR013766">
    <property type="entry name" value="Thioredoxin_domain"/>
</dbReference>